<accession>A0A814AKL6</accession>
<organism evidence="5 6">
    <name type="scientific">Rotaria sordida</name>
    <dbReference type="NCBI Taxonomy" id="392033"/>
    <lineage>
        <taxon>Eukaryota</taxon>
        <taxon>Metazoa</taxon>
        <taxon>Spiralia</taxon>
        <taxon>Gnathifera</taxon>
        <taxon>Rotifera</taxon>
        <taxon>Eurotatoria</taxon>
        <taxon>Bdelloidea</taxon>
        <taxon>Philodinida</taxon>
        <taxon>Philodinidae</taxon>
        <taxon>Rotaria</taxon>
    </lineage>
</organism>
<dbReference type="AlphaFoldDB" id="A0A814AKL6"/>
<keyword evidence="3" id="KW-0539">Nucleus</keyword>
<reference evidence="5" key="1">
    <citation type="submission" date="2021-02" db="EMBL/GenBank/DDBJ databases">
        <authorList>
            <person name="Nowell W R."/>
        </authorList>
    </citation>
    <scope>NUCLEOTIDE SEQUENCE</scope>
</reference>
<dbReference type="Pfam" id="PF08424">
    <property type="entry name" value="NRDE-2"/>
    <property type="match status" value="1"/>
</dbReference>
<proteinExistence type="inferred from homology"/>
<feature type="compositionally biased region" description="Low complexity" evidence="4">
    <location>
        <begin position="1"/>
        <end position="11"/>
    </location>
</feature>
<dbReference type="GO" id="GO:1902369">
    <property type="term" value="P:negative regulation of RNA catabolic process"/>
    <property type="evidence" value="ECO:0007669"/>
    <property type="project" value="TreeGrafter"/>
</dbReference>
<comment type="similarity">
    <text evidence="2">Belongs to the NRDE2 family.</text>
</comment>
<dbReference type="EMBL" id="CAJNOU010000209">
    <property type="protein sequence ID" value="CAF0916270.1"/>
    <property type="molecule type" value="Genomic_DNA"/>
</dbReference>
<dbReference type="PANTHER" id="PTHR13471:SF0">
    <property type="entry name" value="NUCLEAR EXOSOME REGULATOR NRDE2"/>
    <property type="match status" value="1"/>
</dbReference>
<dbReference type="InterPro" id="IPR013633">
    <property type="entry name" value="NRDE-2"/>
</dbReference>
<evidence type="ECO:0000256" key="4">
    <source>
        <dbReference type="SAM" id="MobiDB-lite"/>
    </source>
</evidence>
<gene>
    <name evidence="5" type="ORF">SEV965_LOCUS6406</name>
</gene>
<comment type="subcellular location">
    <subcellularLocation>
        <location evidence="1">Nucleus</location>
    </subcellularLocation>
</comment>
<name>A0A814AKL6_9BILA</name>
<evidence type="ECO:0000313" key="5">
    <source>
        <dbReference type="EMBL" id="CAF0916270.1"/>
    </source>
</evidence>
<evidence type="ECO:0000256" key="1">
    <source>
        <dbReference type="ARBA" id="ARBA00004123"/>
    </source>
</evidence>
<evidence type="ECO:0000256" key="3">
    <source>
        <dbReference type="ARBA" id="ARBA00023242"/>
    </source>
</evidence>
<comment type="caution">
    <text evidence="5">The sequence shown here is derived from an EMBL/GenBank/DDBJ whole genome shotgun (WGS) entry which is preliminary data.</text>
</comment>
<feature type="region of interest" description="Disordered" evidence="4">
    <location>
        <begin position="1"/>
        <end position="42"/>
    </location>
</feature>
<dbReference type="PANTHER" id="PTHR13471">
    <property type="entry name" value="TETRATRICOPEPTIDE-LIKE HELICAL"/>
    <property type="match status" value="1"/>
</dbReference>
<dbReference type="GO" id="GO:0071013">
    <property type="term" value="C:catalytic step 2 spliceosome"/>
    <property type="evidence" value="ECO:0007669"/>
    <property type="project" value="TreeGrafter"/>
</dbReference>
<protein>
    <recommendedName>
        <fullName evidence="7">Protein NRDE2 homolog</fullName>
    </recommendedName>
</protein>
<evidence type="ECO:0000313" key="6">
    <source>
        <dbReference type="Proteomes" id="UP000663889"/>
    </source>
</evidence>
<dbReference type="GO" id="GO:0031048">
    <property type="term" value="P:regulatory ncRNA-mediated heterochromatin formation"/>
    <property type="evidence" value="ECO:0007669"/>
    <property type="project" value="TreeGrafter"/>
</dbReference>
<dbReference type="Proteomes" id="UP000663889">
    <property type="component" value="Unassembled WGS sequence"/>
</dbReference>
<evidence type="ECO:0008006" key="7">
    <source>
        <dbReference type="Google" id="ProtNLM"/>
    </source>
</evidence>
<evidence type="ECO:0000256" key="2">
    <source>
        <dbReference type="ARBA" id="ARBA00009265"/>
    </source>
</evidence>
<feature type="compositionally biased region" description="Low complexity" evidence="4">
    <location>
        <begin position="24"/>
        <end position="37"/>
    </location>
</feature>
<sequence>MFKAYASSESSAKNEEEKKPIVPSSSSSSNNNSANESTWLENKSFSTEPSIVPFQQRSIISTKSDPLIDVKPKEEKKPIAKPIQHIISKKKETNDDVFYIDRRRDRANITVQYTHGIPRYGAKFCNQRPLGSRIIKPSRKQRIIRYFHHKLEDIDNQPSDSLVTVDNRLEQLNITVREQPHSFDAWKELIDYQFYLFKTNGQQEKLTALYKKQLSIVDRALELNSNRLQYRLLKLNIRTRSHLFDHDTLLNEWTILIKDCQKSSDDRTINETWFSYIQFILNRIEVFSIDKLNDIFIQYFSTYAYHIQTRSEKERRFLLNHMIDIFQIWTCVLRDAGYCERALGLYQTMIELHMNLTTDIKIDFSERLETIEKTWDTDKLRFGEQIEIENPISYIDNELSLLSEHENHLFNSTYQSWILIEQARIDFYQLKILNHGIHFHSKLLQSLNDSSQIDNDILNISFQRFIRPFIFELNDQRQFLQLIIYYLYYLNGLPQLTILQEIINKFKISLSNHLQEQLFIDNEFIQLYSLIHSISFIRTEKNFSMEYISKVYEQIISIPSLKSYQIEFILLYWYYLAANILELKQQNPSLSKVRLKSLQTIIKKYLSLEEYRTCLRLYTHYARLEYEYFQRINEGRRIFDLCLQTIRTNSINFSSYDSYGDLCYWLSTSLICEFNLNHLFDNMLKIILENSKFISIDKQINKEKLCLSITFILNKLFPNIQFNDIITLVIDCLKCRKFSKWDQKTDQDWSTYLRQNIYVSFELLFIFLNYLYLLNDPFDKLHSIILNSIIPLINEQRNKINQTIIDYILRFYLSILWNELFIEHLLFNQCTNYLKQLLENIKWPSIILLKFLSIYTCFLPLYGNYVKEYEQTILSYKYNQKNEYHLITKMFILQMNLIRHVKIQKANVINEKLNSGYEHRVRHILRQLIQEYPYYVQLWLFYEYFERYSPNNNRIKSVLYDAMQSCPWEKTLYMKSISNSTNDSEWKLFLNVMLKSNVHILFSLEEFNMLKELLDMKT</sequence>